<dbReference type="PhylomeDB" id="B8M8H8"/>
<dbReference type="EMBL" id="EQ962654">
    <property type="protein sequence ID" value="EED20491.1"/>
    <property type="molecule type" value="Genomic_DNA"/>
</dbReference>
<reference evidence="3" key="1">
    <citation type="journal article" date="2015" name="Genome Announc.">
        <title>Genome sequence of the AIDS-associated pathogen Penicillium marneffei (ATCC18224) and its near taxonomic relative Talaromyces stipitatus (ATCC10500).</title>
        <authorList>
            <person name="Nierman W.C."/>
            <person name="Fedorova-Abrams N.D."/>
            <person name="Andrianopoulos A."/>
        </authorList>
    </citation>
    <scope>NUCLEOTIDE SEQUENCE [LARGE SCALE GENOMIC DNA]</scope>
    <source>
        <strain evidence="3">ATCC 10500 / CBS 375.48 / QM 6759 / NRRL 1006</strain>
    </source>
</reference>
<accession>B8M8H8</accession>
<dbReference type="OMA" id="TIWCGHD"/>
<protein>
    <submittedName>
        <fullName evidence="2">Uncharacterized protein</fullName>
    </submittedName>
</protein>
<dbReference type="Proteomes" id="UP000001745">
    <property type="component" value="Unassembled WGS sequence"/>
</dbReference>
<dbReference type="GeneID" id="8100558"/>
<evidence type="ECO:0000313" key="3">
    <source>
        <dbReference type="Proteomes" id="UP000001745"/>
    </source>
</evidence>
<dbReference type="HOGENOM" id="CLU_059944_0_0_1"/>
<feature type="compositionally biased region" description="Basic and acidic residues" evidence="1">
    <location>
        <begin position="263"/>
        <end position="273"/>
    </location>
</feature>
<dbReference type="eggNOG" id="ENOG502SXGD">
    <property type="taxonomic scope" value="Eukaryota"/>
</dbReference>
<proteinExistence type="predicted"/>
<name>B8M8H8_TALSN</name>
<dbReference type="InParanoid" id="B8M8H8"/>
<keyword evidence="3" id="KW-1185">Reference proteome</keyword>
<dbReference type="RefSeq" id="XP_002480925.1">
    <property type="nucleotide sequence ID" value="XM_002480880.1"/>
</dbReference>
<dbReference type="AlphaFoldDB" id="B8M8H8"/>
<evidence type="ECO:0000313" key="2">
    <source>
        <dbReference type="EMBL" id="EED20491.1"/>
    </source>
</evidence>
<gene>
    <name evidence="2" type="ORF">TSTA_037120</name>
</gene>
<feature type="region of interest" description="Disordered" evidence="1">
    <location>
        <begin position="254"/>
        <end position="273"/>
    </location>
</feature>
<evidence type="ECO:0000256" key="1">
    <source>
        <dbReference type="SAM" id="MobiDB-lite"/>
    </source>
</evidence>
<dbReference type="STRING" id="441959.B8M8H8"/>
<sequence>MTQNMLDQLDMLYLTLFQLDDIDDQLCSTLQSKLAALGDQIPILQRLASYSKLVKQGSDLPVRRINYNIKKLSESCKPRWNEILKLNCEAIIFFMIAFNGLSSLPDQEFSWLARNLENYVEKRAFPAHWILREQIRKVVSNTPRKDNTKAFLAKYNVEEMKWCEDPAAIDPIQSVVDNRVDDKISSCKGVGGVDVEEHGKNAHPLQDDTDLEPTVQKATSTTSYESDLNVFSHAPPLTASASLQQVMTTEHHQQDVVQHTRKHTTESVTHEDEDRQEKIKLIKRSNEIDYKGSAMPASNLPLLIQRLPTAMEGSKQWKWERKFFANNVMRPREVGIDRTDCLSVFVPKDRNHDVSITLVVGYEAGVALIYDMGAQIIRV</sequence>
<dbReference type="VEuPathDB" id="FungiDB:TSTA_037120"/>
<dbReference type="OrthoDB" id="4526074at2759"/>
<organism evidence="2 3">
    <name type="scientific">Talaromyces stipitatus (strain ATCC 10500 / CBS 375.48 / QM 6759 / NRRL 1006)</name>
    <name type="common">Penicillium stipitatum</name>
    <dbReference type="NCBI Taxonomy" id="441959"/>
    <lineage>
        <taxon>Eukaryota</taxon>
        <taxon>Fungi</taxon>
        <taxon>Dikarya</taxon>
        <taxon>Ascomycota</taxon>
        <taxon>Pezizomycotina</taxon>
        <taxon>Eurotiomycetes</taxon>
        <taxon>Eurotiomycetidae</taxon>
        <taxon>Eurotiales</taxon>
        <taxon>Trichocomaceae</taxon>
        <taxon>Talaromyces</taxon>
        <taxon>Talaromyces sect. Talaromyces</taxon>
    </lineage>
</organism>